<feature type="domain" description="SnoaL-like" evidence="1">
    <location>
        <begin position="20"/>
        <end position="130"/>
    </location>
</feature>
<dbReference type="EMBL" id="JBHMCY010000055">
    <property type="protein sequence ID" value="MFB9465866.1"/>
    <property type="molecule type" value="Genomic_DNA"/>
</dbReference>
<dbReference type="Proteomes" id="UP001589709">
    <property type="component" value="Unassembled WGS sequence"/>
</dbReference>
<evidence type="ECO:0000259" key="1">
    <source>
        <dbReference type="Pfam" id="PF13577"/>
    </source>
</evidence>
<dbReference type="InterPro" id="IPR032710">
    <property type="entry name" value="NTF2-like_dom_sf"/>
</dbReference>
<evidence type="ECO:0000313" key="2">
    <source>
        <dbReference type="EMBL" id="MFB9465866.1"/>
    </source>
</evidence>
<protein>
    <submittedName>
        <fullName evidence="2">Nuclear transport factor 2 family protein</fullName>
    </submittedName>
</protein>
<gene>
    <name evidence="2" type="ORF">ACFF45_24940</name>
</gene>
<proteinExistence type="predicted"/>
<accession>A0ABV5N6D6</accession>
<dbReference type="InterPro" id="IPR037401">
    <property type="entry name" value="SnoaL-like"/>
</dbReference>
<reference evidence="2 3" key="1">
    <citation type="submission" date="2024-09" db="EMBL/GenBank/DDBJ databases">
        <authorList>
            <person name="Sun Q."/>
            <person name="Mori K."/>
        </authorList>
    </citation>
    <scope>NUCLEOTIDE SEQUENCE [LARGE SCALE GENOMIC DNA]</scope>
    <source>
        <strain evidence="2 3">JCM 6917</strain>
    </source>
</reference>
<dbReference type="RefSeq" id="WP_381348686.1">
    <property type="nucleotide sequence ID" value="NZ_JBHMCY010000055.1"/>
</dbReference>
<sequence>MQQSPVAAHADDAALVSQIVLLERQGRDRGWWDQMTDAFWPDSVVQLSAYHGDGPGFVAHSRRLFGRGSRPVHQMFAPAVRVRGDRAHVEVGTMAWSTMDVDGVRANFHTFMRLNYRCERRAGEWRILRLDVVYQSSSISPAAPGTPLVIPAGELAPYRPSYDVLAWHLAHLGVPVSDDELGDDRPEELDTFYDETNRWLNG</sequence>
<dbReference type="Gene3D" id="3.10.450.50">
    <property type="match status" value="1"/>
</dbReference>
<evidence type="ECO:0000313" key="3">
    <source>
        <dbReference type="Proteomes" id="UP001589709"/>
    </source>
</evidence>
<keyword evidence="3" id="KW-1185">Reference proteome</keyword>
<name>A0ABV5N6D6_9ACTN</name>
<dbReference type="SUPFAM" id="SSF54427">
    <property type="entry name" value="NTF2-like"/>
    <property type="match status" value="1"/>
</dbReference>
<organism evidence="2 3">
    <name type="scientific">Streptomyces cinereospinus</name>
    <dbReference type="NCBI Taxonomy" id="285561"/>
    <lineage>
        <taxon>Bacteria</taxon>
        <taxon>Bacillati</taxon>
        <taxon>Actinomycetota</taxon>
        <taxon>Actinomycetes</taxon>
        <taxon>Kitasatosporales</taxon>
        <taxon>Streptomycetaceae</taxon>
        <taxon>Streptomyces</taxon>
    </lineage>
</organism>
<comment type="caution">
    <text evidence="2">The sequence shown here is derived from an EMBL/GenBank/DDBJ whole genome shotgun (WGS) entry which is preliminary data.</text>
</comment>
<dbReference type="Pfam" id="PF13577">
    <property type="entry name" value="SnoaL_4"/>
    <property type="match status" value="1"/>
</dbReference>